<dbReference type="SUPFAM" id="SSF160719">
    <property type="entry name" value="gpW/gp25-like"/>
    <property type="match status" value="1"/>
</dbReference>
<accession>A0A1M6ESJ5</accession>
<evidence type="ECO:0000313" key="3">
    <source>
        <dbReference type="Proteomes" id="UP000184488"/>
    </source>
</evidence>
<dbReference type="OrthoDB" id="1161413at2"/>
<dbReference type="STRING" id="415425.SAMN05444363_1928"/>
<sequence>MYGVYYKTPISFKDLMAKKEIDKTNLEHSIAQYINLVATTSFGECKFDEMFGCKIWEMDFDLLSDQNTLKDKIRDALKVAIKTYEYRLDVTDIEVNITEAKAVSYNNNLRMKKKVNVTVMGNVKKTNRDFNFFGYFFVGPLSYI</sequence>
<feature type="domain" description="IraD/Gp25-like" evidence="1">
    <location>
        <begin position="25"/>
        <end position="127"/>
    </location>
</feature>
<protein>
    <submittedName>
        <fullName evidence="2">Gene 25-like lysozyme</fullName>
    </submittedName>
</protein>
<dbReference type="EMBL" id="FQZI01000003">
    <property type="protein sequence ID" value="SHI88329.1"/>
    <property type="molecule type" value="Genomic_DNA"/>
</dbReference>
<dbReference type="AlphaFoldDB" id="A0A1M6ESJ5"/>
<dbReference type="InterPro" id="IPR007048">
    <property type="entry name" value="IraD/Gp25-like"/>
</dbReference>
<proteinExistence type="predicted"/>
<reference evidence="3" key="1">
    <citation type="submission" date="2016-11" db="EMBL/GenBank/DDBJ databases">
        <authorList>
            <person name="Varghese N."/>
            <person name="Submissions S."/>
        </authorList>
    </citation>
    <scope>NUCLEOTIDE SEQUENCE [LARGE SCALE GENOMIC DNA]</scope>
    <source>
        <strain evidence="3">DSM 18829</strain>
    </source>
</reference>
<keyword evidence="3" id="KW-1185">Reference proteome</keyword>
<dbReference type="Pfam" id="PF04965">
    <property type="entry name" value="GPW_gp25"/>
    <property type="match status" value="1"/>
</dbReference>
<name>A0A1M6ESJ5_9FLAO</name>
<dbReference type="Proteomes" id="UP000184488">
    <property type="component" value="Unassembled WGS sequence"/>
</dbReference>
<evidence type="ECO:0000313" key="2">
    <source>
        <dbReference type="EMBL" id="SHI88329.1"/>
    </source>
</evidence>
<organism evidence="2 3">
    <name type="scientific">Flavobacterium terrae</name>
    <dbReference type="NCBI Taxonomy" id="415425"/>
    <lineage>
        <taxon>Bacteria</taxon>
        <taxon>Pseudomonadati</taxon>
        <taxon>Bacteroidota</taxon>
        <taxon>Flavobacteriia</taxon>
        <taxon>Flavobacteriales</taxon>
        <taxon>Flavobacteriaceae</taxon>
        <taxon>Flavobacterium</taxon>
    </lineage>
</organism>
<dbReference type="Gene3D" id="3.10.450.40">
    <property type="match status" value="1"/>
</dbReference>
<evidence type="ECO:0000259" key="1">
    <source>
        <dbReference type="Pfam" id="PF04965"/>
    </source>
</evidence>
<gene>
    <name evidence="2" type="ORF">SAMN05444363_1928</name>
</gene>